<feature type="region of interest" description="Disordered" evidence="7">
    <location>
        <begin position="815"/>
        <end position="842"/>
    </location>
</feature>
<dbReference type="GO" id="GO:0016567">
    <property type="term" value="P:protein ubiquitination"/>
    <property type="evidence" value="ECO:0007669"/>
    <property type="project" value="UniProtKB-UniPathway"/>
</dbReference>
<evidence type="ECO:0000256" key="1">
    <source>
        <dbReference type="ARBA" id="ARBA00000900"/>
    </source>
</evidence>
<dbReference type="Pfam" id="PF04564">
    <property type="entry name" value="U-box"/>
    <property type="match status" value="1"/>
</dbReference>
<sequence>MHLGSPGRGLGTSSDVIPREKPEHPHHEEELGDRGSSVSSGYLPRTPTRRAGESSMESPEITEEISLTRDLRAYPTVLPLYKYPPGLQRGHLCIILLDMDASEVEDNLLSIGEPKLHGEMCKNLCSMYAKVLAIFPDLEAARPRSTSGIQALCALHIALEKTKTILQHCAECSKLYLAITGDSVVMKFEKARCAFEDSLKRVEDIVPPAIGSQIAEVLGELGRIEFSLDPLEKQIGDDIIGLLQQGRNFSSNSYDNEELESFHQAASRLGITSSRAALRERRALKKLVERARADDDKRKESIIAYLMHLMRKYSKVFRGECSDDNDSQGSTPCSPTVHGSFEDGYILGRNGFTYDRQFSKLSSFNFKPNLRRSDQIYVPPEELRCPISLQLMYDPVIIASGQTYERVCIEKWFSDGHNTCPKTQQHLPHLSLTPNYCVKGLVASWCENNRVPVPDGPPESLDLNYWRLVLSESDSANSKSLESFDLCKFKGVNVEPLNDSGIIEEAEGNELEATSAQDEDYGDYHAFKQCHDCLAVLEKDDDLLEKCRVVEQIRHLLKDDEDARIYMGANGFVEALLQFLDSAVSYRNGMAQEIGAMALFNLAVNNNRNKELLLASGVLPILQKMIANTDSVGATTALYLNLSCLEEAKAIIGTTQEAVYFLISVLKHETDEQCKIDALHTLYNISSHSTNIPHLLAAGIIDGLQNLIMHPSDHSSTEKCIAMLIYLASSKSARDEIIASSGLITGLASILDIGEPVEQEQAAACLLILCNTSDKCCEMVLREGVIPSLVSISVNGTVRGKQKAQKLLMLFREQRQRDPSPVPTGPMPENSEMTLPSQNSKPLCKSISRRKVGKALSWWKNKSFSVYQC</sequence>
<organism evidence="9 10">
    <name type="scientific">Dorcoceras hygrometricum</name>
    <dbReference type="NCBI Taxonomy" id="472368"/>
    <lineage>
        <taxon>Eukaryota</taxon>
        <taxon>Viridiplantae</taxon>
        <taxon>Streptophyta</taxon>
        <taxon>Embryophyta</taxon>
        <taxon>Tracheophyta</taxon>
        <taxon>Spermatophyta</taxon>
        <taxon>Magnoliopsida</taxon>
        <taxon>eudicotyledons</taxon>
        <taxon>Gunneridae</taxon>
        <taxon>Pentapetalae</taxon>
        <taxon>asterids</taxon>
        <taxon>lamiids</taxon>
        <taxon>Lamiales</taxon>
        <taxon>Gesneriaceae</taxon>
        <taxon>Didymocarpoideae</taxon>
        <taxon>Trichosporeae</taxon>
        <taxon>Loxocarpinae</taxon>
        <taxon>Dorcoceras</taxon>
    </lineage>
</organism>
<dbReference type="InterPro" id="IPR003613">
    <property type="entry name" value="Ubox_domain"/>
</dbReference>
<feature type="domain" description="U-box" evidence="8">
    <location>
        <begin position="378"/>
        <end position="452"/>
    </location>
</feature>
<accession>A0A2Z7C6C6</accession>
<evidence type="ECO:0000256" key="6">
    <source>
        <dbReference type="ARBA" id="ARBA00022786"/>
    </source>
</evidence>
<comment type="pathway">
    <text evidence="2">Protein modification; protein ubiquitination.</text>
</comment>
<dbReference type="UniPathway" id="UPA00143"/>
<dbReference type="Proteomes" id="UP000250235">
    <property type="component" value="Unassembled WGS sequence"/>
</dbReference>
<feature type="compositionally biased region" description="Gly residues" evidence="7">
    <location>
        <begin position="1"/>
        <end position="10"/>
    </location>
</feature>
<dbReference type="InterPro" id="IPR011989">
    <property type="entry name" value="ARM-like"/>
</dbReference>
<evidence type="ECO:0000259" key="8">
    <source>
        <dbReference type="PROSITE" id="PS51698"/>
    </source>
</evidence>
<evidence type="ECO:0000256" key="5">
    <source>
        <dbReference type="ARBA" id="ARBA00022737"/>
    </source>
</evidence>
<dbReference type="InterPro" id="IPR045210">
    <property type="entry name" value="RING-Ubox_PUB"/>
</dbReference>
<keyword evidence="10" id="KW-1185">Reference proteome</keyword>
<dbReference type="EC" id="2.3.2.27" evidence="3"/>
<dbReference type="Gene3D" id="1.25.10.10">
    <property type="entry name" value="Leucine-rich Repeat Variant"/>
    <property type="match status" value="2"/>
</dbReference>
<dbReference type="OrthoDB" id="6105938at2759"/>
<dbReference type="EMBL" id="KV000856">
    <property type="protein sequence ID" value="KZV39980.1"/>
    <property type="molecule type" value="Genomic_DNA"/>
</dbReference>
<dbReference type="InterPro" id="IPR013083">
    <property type="entry name" value="Znf_RING/FYVE/PHD"/>
</dbReference>
<evidence type="ECO:0000256" key="7">
    <source>
        <dbReference type="SAM" id="MobiDB-lite"/>
    </source>
</evidence>
<keyword evidence="4" id="KW-0808">Transferase</keyword>
<dbReference type="SUPFAM" id="SSF57850">
    <property type="entry name" value="RING/U-box"/>
    <property type="match status" value="1"/>
</dbReference>
<evidence type="ECO:0000256" key="2">
    <source>
        <dbReference type="ARBA" id="ARBA00004906"/>
    </source>
</evidence>
<protein>
    <recommendedName>
        <fullName evidence="3">RING-type E3 ubiquitin transferase</fullName>
        <ecNumber evidence="3">2.3.2.27</ecNumber>
    </recommendedName>
</protein>
<dbReference type="PANTHER" id="PTHR23315:SF284">
    <property type="entry name" value="U-BOX DOMAIN-CONTAINING PROTEIN 7"/>
    <property type="match status" value="1"/>
</dbReference>
<feature type="compositionally biased region" description="Basic and acidic residues" evidence="7">
    <location>
        <begin position="17"/>
        <end position="33"/>
    </location>
</feature>
<evidence type="ECO:0000256" key="3">
    <source>
        <dbReference type="ARBA" id="ARBA00012483"/>
    </source>
</evidence>
<evidence type="ECO:0000256" key="4">
    <source>
        <dbReference type="ARBA" id="ARBA00022679"/>
    </source>
</evidence>
<dbReference type="SUPFAM" id="SSF48371">
    <property type="entry name" value="ARM repeat"/>
    <property type="match status" value="1"/>
</dbReference>
<dbReference type="InterPro" id="IPR058678">
    <property type="entry name" value="ARM_PUB"/>
</dbReference>
<dbReference type="Gene3D" id="3.30.40.10">
    <property type="entry name" value="Zinc/RING finger domain, C3HC4 (zinc finger)"/>
    <property type="match status" value="1"/>
</dbReference>
<name>A0A2Z7C6C6_9LAMI</name>
<dbReference type="InterPro" id="IPR016024">
    <property type="entry name" value="ARM-type_fold"/>
</dbReference>
<feature type="region of interest" description="Disordered" evidence="7">
    <location>
        <begin position="1"/>
        <end position="62"/>
    </location>
</feature>
<keyword evidence="5" id="KW-0677">Repeat</keyword>
<reference evidence="9 10" key="1">
    <citation type="journal article" date="2015" name="Proc. Natl. Acad. Sci. U.S.A.">
        <title>The resurrection genome of Boea hygrometrica: A blueprint for survival of dehydration.</title>
        <authorList>
            <person name="Xiao L."/>
            <person name="Yang G."/>
            <person name="Zhang L."/>
            <person name="Yang X."/>
            <person name="Zhao S."/>
            <person name="Ji Z."/>
            <person name="Zhou Q."/>
            <person name="Hu M."/>
            <person name="Wang Y."/>
            <person name="Chen M."/>
            <person name="Xu Y."/>
            <person name="Jin H."/>
            <person name="Xiao X."/>
            <person name="Hu G."/>
            <person name="Bao F."/>
            <person name="Hu Y."/>
            <person name="Wan P."/>
            <person name="Li L."/>
            <person name="Deng X."/>
            <person name="Kuang T."/>
            <person name="Xiang C."/>
            <person name="Zhu J.K."/>
            <person name="Oliver M.J."/>
            <person name="He Y."/>
        </authorList>
    </citation>
    <scope>NUCLEOTIDE SEQUENCE [LARGE SCALE GENOMIC DNA]</scope>
    <source>
        <strain evidence="10">cv. XS01</strain>
    </source>
</reference>
<gene>
    <name evidence="9" type="ORF">F511_15642</name>
</gene>
<dbReference type="Pfam" id="PF25598">
    <property type="entry name" value="ARM_PUB"/>
    <property type="match status" value="1"/>
</dbReference>
<dbReference type="SMART" id="SM00504">
    <property type="entry name" value="Ubox"/>
    <property type="match status" value="1"/>
</dbReference>
<feature type="compositionally biased region" description="Polar residues" evidence="7">
    <location>
        <begin position="831"/>
        <end position="841"/>
    </location>
</feature>
<dbReference type="CDD" id="cd16664">
    <property type="entry name" value="RING-Ubox_PUB"/>
    <property type="match status" value="1"/>
</dbReference>
<keyword evidence="6" id="KW-0833">Ubl conjugation pathway</keyword>
<comment type="catalytic activity">
    <reaction evidence="1">
        <text>S-ubiquitinyl-[E2 ubiquitin-conjugating enzyme]-L-cysteine + [acceptor protein]-L-lysine = [E2 ubiquitin-conjugating enzyme]-L-cysteine + N(6)-ubiquitinyl-[acceptor protein]-L-lysine.</text>
        <dbReference type="EC" id="2.3.2.27"/>
    </reaction>
</comment>
<dbReference type="FunFam" id="3.30.40.10:FF:000114">
    <property type="entry name" value="RING-type E3 ubiquitin transferase"/>
    <property type="match status" value="1"/>
</dbReference>
<dbReference type="AlphaFoldDB" id="A0A2Z7C6C6"/>
<proteinExistence type="predicted"/>
<dbReference type="GO" id="GO:0061630">
    <property type="term" value="F:ubiquitin protein ligase activity"/>
    <property type="evidence" value="ECO:0007669"/>
    <property type="project" value="UniProtKB-EC"/>
</dbReference>
<dbReference type="PROSITE" id="PS51698">
    <property type="entry name" value="U_BOX"/>
    <property type="match status" value="1"/>
</dbReference>
<evidence type="ECO:0000313" key="9">
    <source>
        <dbReference type="EMBL" id="KZV39980.1"/>
    </source>
</evidence>
<dbReference type="PANTHER" id="PTHR23315">
    <property type="entry name" value="U BOX DOMAIN-CONTAINING"/>
    <property type="match status" value="1"/>
</dbReference>
<evidence type="ECO:0000313" key="10">
    <source>
        <dbReference type="Proteomes" id="UP000250235"/>
    </source>
</evidence>